<evidence type="ECO:0000313" key="13">
    <source>
        <dbReference type="RefSeq" id="XP_019891497.2"/>
    </source>
</evidence>
<dbReference type="GO" id="GO:0005789">
    <property type="term" value="C:endoplasmic reticulum membrane"/>
    <property type="evidence" value="ECO:0007669"/>
    <property type="project" value="UniProtKB-SubCell"/>
</dbReference>
<dbReference type="InterPro" id="IPR024298">
    <property type="entry name" value="Sec16_Sec23-bd"/>
</dbReference>
<keyword evidence="8" id="KW-0653">Protein transport</keyword>
<dbReference type="PROSITE" id="PS50082">
    <property type="entry name" value="WD_REPEATS_2"/>
    <property type="match status" value="1"/>
</dbReference>
<accession>A0A9J7DEA2</accession>
<dbReference type="OrthoDB" id="542917at2759"/>
<evidence type="ECO:0000256" key="3">
    <source>
        <dbReference type="ARBA" id="ARBA00022448"/>
    </source>
</evidence>
<dbReference type="InterPro" id="IPR001680">
    <property type="entry name" value="WD40_rpt"/>
</dbReference>
<dbReference type="GO" id="GO:0070971">
    <property type="term" value="C:endoplasmic reticulum exit site"/>
    <property type="evidence" value="ECO:0007669"/>
    <property type="project" value="TreeGrafter"/>
</dbReference>
<dbReference type="GO" id="GO:0030127">
    <property type="term" value="C:COPII vesicle coat"/>
    <property type="evidence" value="ECO:0007669"/>
    <property type="project" value="TreeGrafter"/>
</dbReference>
<dbReference type="InterPro" id="IPR040251">
    <property type="entry name" value="SEC31-like"/>
</dbReference>
<feature type="region of interest" description="Disordered" evidence="10">
    <location>
        <begin position="1016"/>
        <end position="1046"/>
    </location>
</feature>
<dbReference type="Pfam" id="PF12931">
    <property type="entry name" value="TPR_Sec16"/>
    <property type="match status" value="1"/>
</dbReference>
<feature type="region of interest" description="Disordered" evidence="10">
    <location>
        <begin position="1121"/>
        <end position="1143"/>
    </location>
</feature>
<feature type="repeat" description="WD" evidence="9">
    <location>
        <begin position="114"/>
        <end position="156"/>
    </location>
</feature>
<evidence type="ECO:0000256" key="7">
    <source>
        <dbReference type="ARBA" id="ARBA00022892"/>
    </source>
</evidence>
<dbReference type="InterPro" id="IPR015943">
    <property type="entry name" value="WD40/YVTN_repeat-like_dom_sf"/>
</dbReference>
<evidence type="ECO:0000256" key="6">
    <source>
        <dbReference type="ARBA" id="ARBA00022824"/>
    </source>
</evidence>
<name>A0A9J7DEA2_MUSDO</name>
<dbReference type="GO" id="GO:0015031">
    <property type="term" value="P:protein transport"/>
    <property type="evidence" value="ECO:0007669"/>
    <property type="project" value="UniProtKB-KW"/>
</dbReference>
<dbReference type="GO" id="GO:0005198">
    <property type="term" value="F:structural molecule activity"/>
    <property type="evidence" value="ECO:0007669"/>
    <property type="project" value="TreeGrafter"/>
</dbReference>
<evidence type="ECO:0000256" key="8">
    <source>
        <dbReference type="ARBA" id="ARBA00022927"/>
    </source>
</evidence>
<dbReference type="Gene3D" id="2.130.10.10">
    <property type="entry name" value="YVTN repeat-like/Quinoprotein amine dehydrogenase"/>
    <property type="match status" value="1"/>
</dbReference>
<dbReference type="GO" id="GO:0090110">
    <property type="term" value="P:COPII-coated vesicle cargo loading"/>
    <property type="evidence" value="ECO:0007669"/>
    <property type="project" value="TreeGrafter"/>
</dbReference>
<dbReference type="PANTHER" id="PTHR13923:SF11">
    <property type="entry name" value="SECRETORY 31, ISOFORM D"/>
    <property type="match status" value="1"/>
</dbReference>
<dbReference type="Gene3D" id="1.20.940.10">
    <property type="entry name" value="Functional domain of the splicing factor Prp18"/>
    <property type="match status" value="1"/>
</dbReference>
<keyword evidence="12" id="KW-1185">Reference proteome</keyword>
<feature type="region of interest" description="Disordered" evidence="10">
    <location>
        <begin position="1186"/>
        <end position="1238"/>
    </location>
</feature>
<feature type="compositionally biased region" description="Polar residues" evidence="10">
    <location>
        <begin position="1214"/>
        <end position="1223"/>
    </location>
</feature>
<comment type="similarity">
    <text evidence="2">Belongs to the WD repeat SEC31 family.</text>
</comment>
<dbReference type="Pfam" id="PF00400">
    <property type="entry name" value="WD40"/>
    <property type="match status" value="2"/>
</dbReference>
<sequence>MKIKELQKTVNIAWSPLPQNPIYLAAGTAAQQFDSNANSTLEIYSTNFGDPSYDLELKASTPSQYRFQKIIWSPTGFGATHSNGLIVGGCEGGHVMIYSPSKMLANEDGLIARQDKHTGPVSGLDFNPFQNNLLASCASESEIFIWDLNNTSTHMNPGTKTQPFEDVKNVAWNRQVQHILASVFSSRCVIWDLRKSEQIIKLSDTQSRVRWHAIQWHPEAATQVWLASEDDQAPVVQLWDLRYATAPAKTMQIHQRGVLGMSWCPRDIDLMVSCGKDNRIYCWNPNTQSAEGEILSEVATTATWYSDVQWCPRNPALISSSSLDGNVSIYSLFGGVQQQVQTSNKIADSFPGMDQFAQAPIPQQAAPIVYQDLKYAPKWIKKPSGVTFGFGGKLVSFNNKTKTINISQVTTEPVLVERAQALEKSLEESNFVDYCRKKADEMPDQNGRYLWYFIKANFERNPKEEILNLLGFNKEDTDGKFSKYLPEEDANQQSQDMDQLNNRMAQLTHSDSTDVECDQSTDGSTNSFMQQLDNNAIFDGIAASQKTVASDEELTKKPQFKIPSGEHADSLITEALLTGNLEAAVQLCLNSKRIPEAFIIASTAGIEFLTKTQNRYLQEQQSELSNVISALVTRDWMDFVTRCTIDSWKEALVAALRHSERKLVDICEKLGDRLLNESVSSLDYIRNAMLCYICAGNIDKLVTAWYSLKQLENNNPNYKLSTTELQELAEVVMLMNKSLEEQGIAVELNTKVADFIKEYGGLLVAQGAFTAALTYIMEIKASSTHPELDDLKQRIVNIVQPQPKQLQQPQYGNQMMGQQNVHQQRLQPRGSFSHQNQNMSYLATSNNANQYASTNTWNSNPVGSPMAGGAFNQAAPPPNAAPVPTLYNPSAAIPTPVKPPTNDNLPQPPRPLSTSSSQGGSTSGGGLISRAKYVLDPSVAPAGPMGGYGNTYQAPPPVLQPTAAPIQAPSTFNTTPFNAAAPAPQIMQPSFNSTPFSNNAYMPGAGPMDTATAAIPPPPMQNIQRNPTPPPGWNDPPALKSSRPNPYFSQNRANEMSATHAGTRKWQKVINHEKNNDYDIPYATNTTQVHSESSNKYQPKKPEAPSAPVPITHPLFGVDPNQNQNGYMDPNAQYQQGGMPPPNQPLNVLNPAQPPQMGSYYNPATAMQNNNMPPQQNMNFQTSAIPQQQSLQQQQQVPQWQTQPTQSVVGGYNDPNQQQQATLPSQRQPEPPKQKPPLPEEYIYLQTVLEELKTNCLNATNDPRTKRKFVDVTKRLENLYDCLRDNRLHSATIDALNQIIQFIQIGDYGNALQVHTQIAFGSDFSQCAGFMPGLKVLIQSASDLQVYLR</sequence>
<feature type="compositionally biased region" description="Pro residues" evidence="10">
    <location>
        <begin position="1229"/>
        <end position="1238"/>
    </location>
</feature>
<feature type="compositionally biased region" description="Low complexity" evidence="10">
    <location>
        <begin position="1186"/>
        <end position="1209"/>
    </location>
</feature>
<gene>
    <name evidence="13 14" type="primary">LOC101893857</name>
</gene>
<evidence type="ECO:0000256" key="1">
    <source>
        <dbReference type="ARBA" id="ARBA00004240"/>
    </source>
</evidence>
<comment type="subcellular location">
    <subcellularLocation>
        <location evidence="1">Endoplasmic reticulum</location>
    </subcellularLocation>
</comment>
<dbReference type="InterPro" id="IPR036322">
    <property type="entry name" value="WD40_repeat_dom_sf"/>
</dbReference>
<dbReference type="PANTHER" id="PTHR13923">
    <property type="entry name" value="SEC31-RELATED PROTEIN"/>
    <property type="match status" value="1"/>
</dbReference>
<evidence type="ECO:0000256" key="4">
    <source>
        <dbReference type="ARBA" id="ARBA00022574"/>
    </source>
</evidence>
<evidence type="ECO:0000313" key="14">
    <source>
        <dbReference type="RefSeq" id="XP_019891498.2"/>
    </source>
</evidence>
<feature type="compositionally biased region" description="Polar residues" evidence="10">
    <location>
        <begin position="1121"/>
        <end position="1136"/>
    </location>
</feature>
<evidence type="ECO:0000256" key="2">
    <source>
        <dbReference type="ARBA" id="ARBA00009358"/>
    </source>
</evidence>
<dbReference type="VEuPathDB" id="VectorBase:MDOMA2_005099"/>
<keyword evidence="5" id="KW-0677">Repeat</keyword>
<keyword evidence="3" id="KW-0813">Transport</keyword>
<proteinExistence type="inferred from homology"/>
<dbReference type="RefSeq" id="XP_019891497.2">
    <property type="nucleotide sequence ID" value="XM_020035938.2"/>
</dbReference>
<keyword evidence="6" id="KW-0256">Endoplasmic reticulum</keyword>
<feature type="domain" description="Sec16 Sec23-binding" evidence="11">
    <location>
        <begin position="572"/>
        <end position="806"/>
    </location>
</feature>
<evidence type="ECO:0000256" key="9">
    <source>
        <dbReference type="PROSITE-ProRule" id="PRU00221"/>
    </source>
</evidence>
<evidence type="ECO:0000256" key="5">
    <source>
        <dbReference type="ARBA" id="ARBA00022737"/>
    </source>
</evidence>
<dbReference type="SUPFAM" id="SSF50978">
    <property type="entry name" value="WD40 repeat-like"/>
    <property type="match status" value="1"/>
</dbReference>
<dbReference type="KEGG" id="mde:101893857"/>
<evidence type="ECO:0000259" key="11">
    <source>
        <dbReference type="Pfam" id="PF12931"/>
    </source>
</evidence>
<keyword evidence="7" id="KW-0931">ER-Golgi transport</keyword>
<dbReference type="RefSeq" id="XP_019891498.2">
    <property type="nucleotide sequence ID" value="XM_020035939.2"/>
</dbReference>
<dbReference type="GeneID" id="101893857"/>
<dbReference type="Gene3D" id="1.25.40.1030">
    <property type="match status" value="1"/>
</dbReference>
<dbReference type="SMART" id="SM00320">
    <property type="entry name" value="WD40"/>
    <property type="match status" value="6"/>
</dbReference>
<reference evidence="13 14" key="1">
    <citation type="submission" date="2025-05" db="UniProtKB">
        <authorList>
            <consortium name="RefSeq"/>
        </authorList>
    </citation>
    <scope>IDENTIFICATION</scope>
    <source>
        <strain evidence="13 14">Aabys</strain>
        <tissue evidence="13 14">Whole body</tissue>
    </source>
</reference>
<evidence type="ECO:0000313" key="12">
    <source>
        <dbReference type="Proteomes" id="UP001652621"/>
    </source>
</evidence>
<evidence type="ECO:0000256" key="10">
    <source>
        <dbReference type="SAM" id="MobiDB-lite"/>
    </source>
</evidence>
<feature type="region of interest" description="Disordered" evidence="10">
    <location>
        <begin position="868"/>
        <end position="928"/>
    </location>
</feature>
<protein>
    <submittedName>
        <fullName evidence="13 14">Protein transport protein Sec31A isoform X1</fullName>
    </submittedName>
</protein>
<keyword evidence="4 9" id="KW-0853">WD repeat</keyword>
<dbReference type="GO" id="GO:0007029">
    <property type="term" value="P:endoplasmic reticulum organization"/>
    <property type="evidence" value="ECO:0007669"/>
    <property type="project" value="TreeGrafter"/>
</dbReference>
<organism evidence="12 13">
    <name type="scientific">Musca domestica</name>
    <name type="common">House fly</name>
    <dbReference type="NCBI Taxonomy" id="7370"/>
    <lineage>
        <taxon>Eukaryota</taxon>
        <taxon>Metazoa</taxon>
        <taxon>Ecdysozoa</taxon>
        <taxon>Arthropoda</taxon>
        <taxon>Hexapoda</taxon>
        <taxon>Insecta</taxon>
        <taxon>Pterygota</taxon>
        <taxon>Neoptera</taxon>
        <taxon>Endopterygota</taxon>
        <taxon>Diptera</taxon>
        <taxon>Brachycera</taxon>
        <taxon>Muscomorpha</taxon>
        <taxon>Muscoidea</taxon>
        <taxon>Muscidae</taxon>
        <taxon>Musca</taxon>
    </lineage>
</organism>
<dbReference type="Proteomes" id="UP001652621">
    <property type="component" value="Unplaced"/>
</dbReference>